<dbReference type="Gene3D" id="1.20.1250.20">
    <property type="entry name" value="MFS general substrate transporter like domains"/>
    <property type="match status" value="1"/>
</dbReference>
<evidence type="ECO:0000256" key="2">
    <source>
        <dbReference type="ARBA" id="ARBA00022692"/>
    </source>
</evidence>
<feature type="region of interest" description="Disordered" evidence="5">
    <location>
        <begin position="1"/>
        <end position="29"/>
    </location>
</feature>
<dbReference type="PANTHER" id="PTHR23294:SF55">
    <property type="entry name" value="TRANSPORTER, PUTATIVE (AFU_ORTHOLOGUE AFUA_1G17480)-RELATED"/>
    <property type="match status" value="1"/>
</dbReference>
<feature type="transmembrane region" description="Helical" evidence="6">
    <location>
        <begin position="266"/>
        <end position="284"/>
    </location>
</feature>
<dbReference type="PANTHER" id="PTHR23294">
    <property type="entry name" value="ET TRANSLATION PRODUCT-RELATED"/>
    <property type="match status" value="1"/>
</dbReference>
<feature type="transmembrane region" description="Helical" evidence="6">
    <location>
        <begin position="135"/>
        <end position="158"/>
    </location>
</feature>
<dbReference type="InterPro" id="IPR036259">
    <property type="entry name" value="MFS_trans_sf"/>
</dbReference>
<organism evidence="7 8">
    <name type="scientific">Marasmius tenuissimus</name>
    <dbReference type="NCBI Taxonomy" id="585030"/>
    <lineage>
        <taxon>Eukaryota</taxon>
        <taxon>Fungi</taxon>
        <taxon>Dikarya</taxon>
        <taxon>Basidiomycota</taxon>
        <taxon>Agaricomycotina</taxon>
        <taxon>Agaricomycetes</taxon>
        <taxon>Agaricomycetidae</taxon>
        <taxon>Agaricales</taxon>
        <taxon>Marasmiineae</taxon>
        <taxon>Marasmiaceae</taxon>
        <taxon>Marasmius</taxon>
    </lineage>
</organism>
<evidence type="ECO:0000256" key="3">
    <source>
        <dbReference type="ARBA" id="ARBA00022989"/>
    </source>
</evidence>
<feature type="transmembrane region" description="Helical" evidence="6">
    <location>
        <begin position="75"/>
        <end position="96"/>
    </location>
</feature>
<dbReference type="SUPFAM" id="SSF103473">
    <property type="entry name" value="MFS general substrate transporter"/>
    <property type="match status" value="1"/>
</dbReference>
<feature type="transmembrane region" description="Helical" evidence="6">
    <location>
        <begin position="170"/>
        <end position="191"/>
    </location>
</feature>
<keyword evidence="8" id="KW-1185">Reference proteome</keyword>
<comment type="subcellular location">
    <subcellularLocation>
        <location evidence="1">Membrane</location>
        <topology evidence="1">Multi-pass membrane protein</topology>
    </subcellularLocation>
</comment>
<keyword evidence="4 6" id="KW-0472">Membrane</keyword>
<dbReference type="Proteomes" id="UP001437256">
    <property type="component" value="Unassembled WGS sequence"/>
</dbReference>
<accession>A0ABR3A7G1</accession>
<name>A0ABR3A7G1_9AGAR</name>
<keyword evidence="3 6" id="KW-1133">Transmembrane helix</keyword>
<keyword evidence="2 6" id="KW-0812">Transmembrane</keyword>
<comment type="caution">
    <text evidence="7">The sequence shown here is derived from an EMBL/GenBank/DDBJ whole genome shotgun (WGS) entry which is preliminary data.</text>
</comment>
<evidence type="ECO:0000256" key="1">
    <source>
        <dbReference type="ARBA" id="ARBA00004141"/>
    </source>
</evidence>
<dbReference type="EMBL" id="JBBXMP010000009">
    <property type="protein sequence ID" value="KAL0069917.1"/>
    <property type="molecule type" value="Genomic_DNA"/>
</dbReference>
<evidence type="ECO:0000313" key="7">
    <source>
        <dbReference type="EMBL" id="KAL0069917.1"/>
    </source>
</evidence>
<feature type="transmembrane region" description="Helical" evidence="6">
    <location>
        <begin position="430"/>
        <end position="449"/>
    </location>
</feature>
<feature type="transmembrane region" description="Helical" evidence="6">
    <location>
        <begin position="43"/>
        <end position="63"/>
    </location>
</feature>
<dbReference type="InterPro" id="IPR051617">
    <property type="entry name" value="UNC-93-like_regulator"/>
</dbReference>
<gene>
    <name evidence="7" type="ORF">AAF712_002812</name>
</gene>
<feature type="transmembrane region" description="Helical" evidence="6">
    <location>
        <begin position="304"/>
        <end position="324"/>
    </location>
</feature>
<proteinExistence type="predicted"/>
<sequence>MTNSNSIDKGDLVHENDTHSQQRESVLSSGPERYKALSLRSPTAQILLISLICFCCPGIRNAISGLGGSGQLDSTAAANGNVALLASTAASALILAPPVFDIFGPRPCLLIGGWTYALYSGSLLCYNHTGNASFVIASAAIMGLGASLLWVAQGVIMVSYPVPEWKGRAIAMFWVIFNLGGAIGSFVSFGLNFHSNSGSVSDGTYGAFMAIMLIGWLLSIFVLPPHRVLRSDGTYAGPPPTEGATTSPVASLKREISNLVISLSNWRIILLIPMFFYANFFYSYQENSVNGDSFTLRTRSLNGAMYWTAQMVGGLAIGFLLDLSHLKLPYLNFHLHLTRRAQARVGWTFVFVTGMAIWGGGLAFQMWNDNRDERLDFGEARTYIGPFWLYFFYGAFDSFWQSFCYWMMASLAESPQEAAKFVGYPAMTQFVINWSLIGASMIIALPSVLSVTALPLKGQVKEEEEARSE</sequence>
<evidence type="ECO:0000256" key="4">
    <source>
        <dbReference type="ARBA" id="ARBA00023136"/>
    </source>
</evidence>
<feature type="compositionally biased region" description="Basic and acidic residues" evidence="5">
    <location>
        <begin position="8"/>
        <end position="22"/>
    </location>
</feature>
<evidence type="ECO:0000256" key="6">
    <source>
        <dbReference type="SAM" id="Phobius"/>
    </source>
</evidence>
<evidence type="ECO:0000256" key="5">
    <source>
        <dbReference type="SAM" id="MobiDB-lite"/>
    </source>
</evidence>
<feature type="transmembrane region" description="Helical" evidence="6">
    <location>
        <begin position="203"/>
        <end position="223"/>
    </location>
</feature>
<feature type="transmembrane region" description="Helical" evidence="6">
    <location>
        <begin position="387"/>
        <end position="409"/>
    </location>
</feature>
<feature type="transmembrane region" description="Helical" evidence="6">
    <location>
        <begin position="345"/>
        <end position="367"/>
    </location>
</feature>
<dbReference type="Pfam" id="PF05978">
    <property type="entry name" value="UNC-93"/>
    <property type="match status" value="1"/>
</dbReference>
<protein>
    <submittedName>
        <fullName evidence="7">Uncharacterized protein</fullName>
    </submittedName>
</protein>
<dbReference type="InterPro" id="IPR010291">
    <property type="entry name" value="Ion_channel_UNC-93"/>
</dbReference>
<feature type="transmembrane region" description="Helical" evidence="6">
    <location>
        <begin position="108"/>
        <end position="129"/>
    </location>
</feature>
<evidence type="ECO:0000313" key="8">
    <source>
        <dbReference type="Proteomes" id="UP001437256"/>
    </source>
</evidence>
<reference evidence="7 8" key="1">
    <citation type="submission" date="2024-05" db="EMBL/GenBank/DDBJ databases">
        <title>A draft genome resource for the thread blight pathogen Marasmius tenuissimus strain MS-2.</title>
        <authorList>
            <person name="Yulfo-Soto G.E."/>
            <person name="Baruah I.K."/>
            <person name="Amoako-Attah I."/>
            <person name="Bukari Y."/>
            <person name="Meinhardt L.W."/>
            <person name="Bailey B.A."/>
            <person name="Cohen S.P."/>
        </authorList>
    </citation>
    <scope>NUCLEOTIDE SEQUENCE [LARGE SCALE GENOMIC DNA]</scope>
    <source>
        <strain evidence="7 8">MS-2</strain>
    </source>
</reference>